<comment type="caution">
    <text evidence="15">The sequence shown here is derived from an EMBL/GenBank/DDBJ whole genome shotgun (WGS) entry which is preliminary data.</text>
</comment>
<dbReference type="SUPFAM" id="SSF54211">
    <property type="entry name" value="Ribosomal protein S5 domain 2-like"/>
    <property type="match status" value="1"/>
</dbReference>
<dbReference type="GO" id="GO:0005524">
    <property type="term" value="F:ATP binding"/>
    <property type="evidence" value="ECO:0007669"/>
    <property type="project" value="UniProtKB-UniRule"/>
</dbReference>
<dbReference type="NCBIfam" id="TIGR00191">
    <property type="entry name" value="thrB"/>
    <property type="match status" value="1"/>
</dbReference>
<evidence type="ECO:0000313" key="15">
    <source>
        <dbReference type="EMBL" id="RVU55346.1"/>
    </source>
</evidence>
<keyword evidence="5 13" id="KW-0028">Amino-acid biosynthesis</keyword>
<feature type="domain" description="GHMP kinase N-terminal" evidence="14">
    <location>
        <begin position="43"/>
        <end position="125"/>
    </location>
</feature>
<keyword evidence="8 13" id="KW-0547">Nucleotide-binding</keyword>
<keyword evidence="7 13" id="KW-0791">Threonine biosynthesis</keyword>
<feature type="binding site" evidence="13">
    <location>
        <begin position="72"/>
        <end position="82"/>
    </location>
    <ligand>
        <name>ATP</name>
        <dbReference type="ChEBI" id="CHEBI:30616"/>
    </ligand>
</feature>
<proteinExistence type="inferred from homology"/>
<dbReference type="RefSeq" id="WP_127723869.1">
    <property type="nucleotide sequence ID" value="NZ_RLIH01000003.1"/>
</dbReference>
<evidence type="ECO:0000256" key="10">
    <source>
        <dbReference type="ARBA" id="ARBA00022840"/>
    </source>
</evidence>
<evidence type="ECO:0000256" key="13">
    <source>
        <dbReference type="HAMAP-Rule" id="MF_00384"/>
    </source>
</evidence>
<dbReference type="OrthoDB" id="9769912at2"/>
<keyword evidence="16" id="KW-1185">Reference proteome</keyword>
<evidence type="ECO:0000256" key="4">
    <source>
        <dbReference type="ARBA" id="ARBA00017858"/>
    </source>
</evidence>
<name>A0A437S8C5_9FIRM</name>
<evidence type="ECO:0000256" key="6">
    <source>
        <dbReference type="ARBA" id="ARBA00022679"/>
    </source>
</evidence>
<evidence type="ECO:0000256" key="1">
    <source>
        <dbReference type="ARBA" id="ARBA00005015"/>
    </source>
</evidence>
<dbReference type="GO" id="GO:0009088">
    <property type="term" value="P:threonine biosynthetic process"/>
    <property type="evidence" value="ECO:0007669"/>
    <property type="project" value="UniProtKB-UniRule"/>
</dbReference>
<dbReference type="GO" id="GO:0004413">
    <property type="term" value="F:homoserine kinase activity"/>
    <property type="evidence" value="ECO:0007669"/>
    <property type="project" value="UniProtKB-UniRule"/>
</dbReference>
<keyword evidence="10 13" id="KW-0067">ATP-binding</keyword>
<reference evidence="15 16" key="1">
    <citation type="submission" date="2018-11" db="EMBL/GenBank/DDBJ databases">
        <title>Genome sequencing and assembly of Anaerosphaera sp. nov., GS7-6-2.</title>
        <authorList>
            <person name="Rettenmaier R."/>
            <person name="Liebl W."/>
            <person name="Zverlov V."/>
        </authorList>
    </citation>
    <scope>NUCLEOTIDE SEQUENCE [LARGE SCALE GENOMIC DNA]</scope>
    <source>
        <strain evidence="15 16">GS7-6-2</strain>
    </source>
</reference>
<dbReference type="AlphaFoldDB" id="A0A437S8C5"/>
<comment type="pathway">
    <text evidence="1 13">Amino-acid biosynthesis; L-threonine biosynthesis; L-threonine from L-aspartate: step 4/5.</text>
</comment>
<evidence type="ECO:0000256" key="11">
    <source>
        <dbReference type="ARBA" id="ARBA00049375"/>
    </source>
</evidence>
<dbReference type="EC" id="2.7.1.39" evidence="3 13"/>
<dbReference type="PRINTS" id="PR00958">
    <property type="entry name" value="HOMSERKINASE"/>
</dbReference>
<dbReference type="PANTHER" id="PTHR20861">
    <property type="entry name" value="HOMOSERINE/4-DIPHOSPHOCYTIDYL-2-C-METHYL-D-ERYTHRITOL KINASE"/>
    <property type="match status" value="1"/>
</dbReference>
<dbReference type="PROSITE" id="PS00627">
    <property type="entry name" value="GHMP_KINASES_ATP"/>
    <property type="match status" value="1"/>
</dbReference>
<evidence type="ECO:0000256" key="8">
    <source>
        <dbReference type="ARBA" id="ARBA00022741"/>
    </source>
</evidence>
<dbReference type="InterPro" id="IPR000870">
    <property type="entry name" value="Homoserine_kinase"/>
</dbReference>
<evidence type="ECO:0000256" key="9">
    <source>
        <dbReference type="ARBA" id="ARBA00022777"/>
    </source>
</evidence>
<dbReference type="PIRSF" id="PIRSF000676">
    <property type="entry name" value="Homoser_kin"/>
    <property type="match status" value="1"/>
</dbReference>
<dbReference type="Pfam" id="PF00288">
    <property type="entry name" value="GHMP_kinases_N"/>
    <property type="match status" value="1"/>
</dbReference>
<comment type="function">
    <text evidence="12 13">Catalyzes the ATP-dependent phosphorylation of L-homoserine to L-homoserine phosphate.</text>
</comment>
<dbReference type="InterPro" id="IPR020568">
    <property type="entry name" value="Ribosomal_Su5_D2-typ_SF"/>
</dbReference>
<comment type="catalytic activity">
    <reaction evidence="11 13">
        <text>L-homoserine + ATP = O-phospho-L-homoserine + ADP + H(+)</text>
        <dbReference type="Rhea" id="RHEA:13985"/>
        <dbReference type="ChEBI" id="CHEBI:15378"/>
        <dbReference type="ChEBI" id="CHEBI:30616"/>
        <dbReference type="ChEBI" id="CHEBI:57476"/>
        <dbReference type="ChEBI" id="CHEBI:57590"/>
        <dbReference type="ChEBI" id="CHEBI:456216"/>
        <dbReference type="EC" id="2.7.1.39"/>
    </reaction>
</comment>
<comment type="subcellular location">
    <subcellularLocation>
        <location evidence="13">Cytoplasm</location>
    </subcellularLocation>
</comment>
<comment type="similarity">
    <text evidence="2 13">Belongs to the GHMP kinase family. Homoserine kinase subfamily.</text>
</comment>
<evidence type="ECO:0000256" key="7">
    <source>
        <dbReference type="ARBA" id="ARBA00022697"/>
    </source>
</evidence>
<evidence type="ECO:0000256" key="5">
    <source>
        <dbReference type="ARBA" id="ARBA00022605"/>
    </source>
</evidence>
<protein>
    <recommendedName>
        <fullName evidence="4 13">Homoserine kinase</fullName>
        <shortName evidence="13">HK</shortName>
        <shortName evidence="13">HSK</shortName>
        <ecNumber evidence="3 13">2.7.1.39</ecNumber>
    </recommendedName>
</protein>
<dbReference type="InterPro" id="IPR006203">
    <property type="entry name" value="GHMP_knse_ATP-bd_CS"/>
</dbReference>
<keyword evidence="13" id="KW-0963">Cytoplasm</keyword>
<evidence type="ECO:0000259" key="14">
    <source>
        <dbReference type="Pfam" id="PF00288"/>
    </source>
</evidence>
<evidence type="ECO:0000256" key="2">
    <source>
        <dbReference type="ARBA" id="ARBA00007370"/>
    </source>
</evidence>
<dbReference type="EMBL" id="RLIH01000003">
    <property type="protein sequence ID" value="RVU55346.1"/>
    <property type="molecule type" value="Genomic_DNA"/>
</dbReference>
<dbReference type="UniPathway" id="UPA00050">
    <property type="reaction ID" value="UER00064"/>
</dbReference>
<gene>
    <name evidence="13" type="primary">thrB</name>
    <name evidence="15" type="ORF">EF514_03490</name>
</gene>
<dbReference type="Gene3D" id="3.30.70.890">
    <property type="entry name" value="GHMP kinase, C-terminal domain"/>
    <property type="match status" value="1"/>
</dbReference>
<evidence type="ECO:0000256" key="3">
    <source>
        <dbReference type="ARBA" id="ARBA00012078"/>
    </source>
</evidence>
<dbReference type="GO" id="GO:0005737">
    <property type="term" value="C:cytoplasm"/>
    <property type="evidence" value="ECO:0007669"/>
    <property type="project" value="UniProtKB-SubCell"/>
</dbReference>
<evidence type="ECO:0000313" key="16">
    <source>
        <dbReference type="Proteomes" id="UP000288812"/>
    </source>
</evidence>
<sequence>MVTIRVPATTANIGPGYDSQGMALNLYNTFTFEKKDVEVDERNLIYRSFKYLYEKNNLKAPYVEIKVSTEIPMSRGLGSSASCIIAGLMAANEMSGLKLDKKEILKYATDIEGHPDNVAPALFGGHITSIVNKQVYYSRKEVNNNYKLYVLVPDFELRTVEAREVVKKEVKLEDAVSNIARATLISDALYNGDFELLKGAAEDKLHEPYRKNLINDYDYFKKICENNNAVLFISGAGPSLLVITTKDNSSISTVLKESNNSEFNWKVYELEVDIEGATIINN</sequence>
<dbReference type="Gene3D" id="3.30.230.10">
    <property type="match status" value="1"/>
</dbReference>
<dbReference type="HAMAP" id="MF_00384">
    <property type="entry name" value="Homoser_kinase"/>
    <property type="match status" value="1"/>
</dbReference>
<evidence type="ECO:0000256" key="12">
    <source>
        <dbReference type="ARBA" id="ARBA00049954"/>
    </source>
</evidence>
<accession>A0A437S8C5</accession>
<dbReference type="PANTHER" id="PTHR20861:SF1">
    <property type="entry name" value="HOMOSERINE KINASE"/>
    <property type="match status" value="1"/>
</dbReference>
<dbReference type="InterPro" id="IPR036554">
    <property type="entry name" value="GHMP_kinase_C_sf"/>
</dbReference>
<dbReference type="SUPFAM" id="SSF55060">
    <property type="entry name" value="GHMP Kinase, C-terminal domain"/>
    <property type="match status" value="1"/>
</dbReference>
<keyword evidence="9 13" id="KW-0418">Kinase</keyword>
<keyword evidence="6 13" id="KW-0808">Transferase</keyword>
<dbReference type="InterPro" id="IPR006204">
    <property type="entry name" value="GHMP_kinase_N_dom"/>
</dbReference>
<dbReference type="InterPro" id="IPR014721">
    <property type="entry name" value="Ribsml_uS5_D2-typ_fold_subgr"/>
</dbReference>
<dbReference type="Proteomes" id="UP000288812">
    <property type="component" value="Unassembled WGS sequence"/>
</dbReference>
<organism evidence="15 16">
    <name type="scientific">Anaerosphaera multitolerans</name>
    <dbReference type="NCBI Taxonomy" id="2487351"/>
    <lineage>
        <taxon>Bacteria</taxon>
        <taxon>Bacillati</taxon>
        <taxon>Bacillota</taxon>
        <taxon>Tissierellia</taxon>
        <taxon>Tissierellales</taxon>
        <taxon>Peptoniphilaceae</taxon>
        <taxon>Anaerosphaera</taxon>
    </lineage>
</organism>